<evidence type="ECO:0000256" key="7">
    <source>
        <dbReference type="ARBA" id="ARBA00093797"/>
    </source>
</evidence>
<dbReference type="Pfam" id="PF05400">
    <property type="entry name" value="FliT"/>
    <property type="match status" value="1"/>
</dbReference>
<comment type="subcellular location">
    <subcellularLocation>
        <location evidence="1">Cytoplasm</location>
        <location evidence="1">Cytosol</location>
    </subcellularLocation>
</comment>
<reference evidence="9" key="1">
    <citation type="journal article" date="2019" name="Int. J. Syst. Evol. Microbiol.">
        <title>The Global Catalogue of Microorganisms (GCM) 10K type strain sequencing project: providing services to taxonomists for standard genome sequencing and annotation.</title>
        <authorList>
            <consortium name="The Broad Institute Genomics Platform"/>
            <consortium name="The Broad Institute Genome Sequencing Center for Infectious Disease"/>
            <person name="Wu L."/>
            <person name="Ma J."/>
        </authorList>
    </citation>
    <scope>NUCLEOTIDE SEQUENCE [LARGE SCALE GENOMIC DNA]</scope>
    <source>
        <strain evidence="9">CGMCC 1.18575</strain>
    </source>
</reference>
<proteinExistence type="inferred from homology"/>
<evidence type="ECO:0000256" key="3">
    <source>
        <dbReference type="ARBA" id="ARBA00022795"/>
    </source>
</evidence>
<evidence type="ECO:0000256" key="5">
    <source>
        <dbReference type="ARBA" id="ARBA00093765"/>
    </source>
</evidence>
<dbReference type="EMBL" id="JBHSMI010000005">
    <property type="protein sequence ID" value="MFC5401744.1"/>
    <property type="molecule type" value="Genomic_DNA"/>
</dbReference>
<comment type="caution">
    <text evidence="8">The sequence shown here is derived from an EMBL/GenBank/DDBJ whole genome shotgun (WGS) entry which is preliminary data.</text>
</comment>
<comment type="function">
    <text evidence="5">May act as an export chaperone for the filament capping protein FliD.</text>
</comment>
<evidence type="ECO:0000313" key="9">
    <source>
        <dbReference type="Proteomes" id="UP001596113"/>
    </source>
</evidence>
<evidence type="ECO:0000313" key="8">
    <source>
        <dbReference type="EMBL" id="MFC5401744.1"/>
    </source>
</evidence>
<protein>
    <recommendedName>
        <fullName evidence="7">Flagellar protein FliT</fullName>
    </recommendedName>
</protein>
<sequence>MNATLRQLHDVTVELTGRIGHADHDELVNLVELRESVLLDVQQRRPLPDAEENLLRAIAEHDPVIVARMEALREEAADELQKIAVTRLQQQKYQQSFNAESFFFDEKK</sequence>
<evidence type="ECO:0000256" key="1">
    <source>
        <dbReference type="ARBA" id="ARBA00004514"/>
    </source>
</evidence>
<organism evidence="8 9">
    <name type="scientific">Cohnella soli</name>
    <dbReference type="NCBI Taxonomy" id="425005"/>
    <lineage>
        <taxon>Bacteria</taxon>
        <taxon>Bacillati</taxon>
        <taxon>Bacillota</taxon>
        <taxon>Bacilli</taxon>
        <taxon>Bacillales</taxon>
        <taxon>Paenibacillaceae</taxon>
        <taxon>Cohnella</taxon>
    </lineage>
</organism>
<comment type="similarity">
    <text evidence="6">Belongs to the bacillales FliT family.</text>
</comment>
<evidence type="ECO:0000256" key="2">
    <source>
        <dbReference type="ARBA" id="ARBA00022490"/>
    </source>
</evidence>
<accession>A0ABW0HL38</accession>
<gene>
    <name evidence="8" type="ORF">ACFPOF_03275</name>
</gene>
<keyword evidence="4" id="KW-0143">Chaperone</keyword>
<keyword evidence="3" id="KW-1005">Bacterial flagellum biogenesis</keyword>
<dbReference type="InterPro" id="IPR008622">
    <property type="entry name" value="FliT"/>
</dbReference>
<name>A0ABW0HL38_9BACL</name>
<keyword evidence="2" id="KW-0963">Cytoplasm</keyword>
<dbReference type="Proteomes" id="UP001596113">
    <property type="component" value="Unassembled WGS sequence"/>
</dbReference>
<keyword evidence="9" id="KW-1185">Reference proteome</keyword>
<evidence type="ECO:0000256" key="6">
    <source>
        <dbReference type="ARBA" id="ARBA00093785"/>
    </source>
</evidence>
<evidence type="ECO:0000256" key="4">
    <source>
        <dbReference type="ARBA" id="ARBA00023186"/>
    </source>
</evidence>